<protein>
    <submittedName>
        <fullName evidence="1">Uncharacterized protein</fullName>
    </submittedName>
</protein>
<dbReference type="AlphaFoldDB" id="A0ABD6EJB8"/>
<sequence length="102" mass="11593">MKLESLQTPVDLPSHMYVSLNMIIGKTYDQSSYKCLSIECCFVSVSVLNNSQPFSTVFSIFYNIHIHSGFLDFLPILTFIKLVMNAFFRVMLEAVASTKARI</sequence>
<dbReference type="EMBL" id="JBGFUD010002041">
    <property type="protein sequence ID" value="MFH4977068.1"/>
    <property type="molecule type" value="Genomic_DNA"/>
</dbReference>
<proteinExistence type="predicted"/>
<name>A0ABD6EJB8_9BILA</name>
<gene>
    <name evidence="1" type="ORF">AB6A40_003777</name>
</gene>
<evidence type="ECO:0000313" key="1">
    <source>
        <dbReference type="EMBL" id="MFH4977068.1"/>
    </source>
</evidence>
<keyword evidence="2" id="KW-1185">Reference proteome</keyword>
<dbReference type="Proteomes" id="UP001608902">
    <property type="component" value="Unassembled WGS sequence"/>
</dbReference>
<organism evidence="1 2">
    <name type="scientific">Gnathostoma spinigerum</name>
    <dbReference type="NCBI Taxonomy" id="75299"/>
    <lineage>
        <taxon>Eukaryota</taxon>
        <taxon>Metazoa</taxon>
        <taxon>Ecdysozoa</taxon>
        <taxon>Nematoda</taxon>
        <taxon>Chromadorea</taxon>
        <taxon>Rhabditida</taxon>
        <taxon>Spirurina</taxon>
        <taxon>Gnathostomatomorpha</taxon>
        <taxon>Gnathostomatoidea</taxon>
        <taxon>Gnathostomatidae</taxon>
        <taxon>Gnathostoma</taxon>
    </lineage>
</organism>
<comment type="caution">
    <text evidence="1">The sequence shown here is derived from an EMBL/GenBank/DDBJ whole genome shotgun (WGS) entry which is preliminary data.</text>
</comment>
<reference evidence="1 2" key="1">
    <citation type="submission" date="2024-08" db="EMBL/GenBank/DDBJ databases">
        <title>Gnathostoma spinigerum genome.</title>
        <authorList>
            <person name="Gonzalez-Bertolin B."/>
            <person name="Monzon S."/>
            <person name="Zaballos A."/>
            <person name="Jimenez P."/>
            <person name="Dekumyoy P."/>
            <person name="Varona S."/>
            <person name="Cuesta I."/>
            <person name="Sumanam S."/>
            <person name="Adisakwattana P."/>
            <person name="Gasser R.B."/>
            <person name="Hernandez-Gonzalez A."/>
            <person name="Young N.D."/>
            <person name="Perteguer M.J."/>
        </authorList>
    </citation>
    <scope>NUCLEOTIDE SEQUENCE [LARGE SCALE GENOMIC DNA]</scope>
    <source>
        <strain evidence="1">AL3</strain>
        <tissue evidence="1">Liver</tissue>
    </source>
</reference>
<evidence type="ECO:0000313" key="2">
    <source>
        <dbReference type="Proteomes" id="UP001608902"/>
    </source>
</evidence>
<accession>A0ABD6EJB8</accession>